<dbReference type="GO" id="GO:0016042">
    <property type="term" value="P:lipid catabolic process"/>
    <property type="evidence" value="ECO:0007669"/>
    <property type="project" value="UniProtKB-KW"/>
</dbReference>
<evidence type="ECO:0000256" key="5">
    <source>
        <dbReference type="ARBA" id="ARBA00022963"/>
    </source>
</evidence>
<dbReference type="CDD" id="cd09116">
    <property type="entry name" value="PLDc_Nuc_like"/>
    <property type="match status" value="1"/>
</dbReference>
<accession>A0A3R9QCV4</accession>
<keyword evidence="6" id="KW-0443">Lipid metabolism</keyword>
<evidence type="ECO:0000256" key="7">
    <source>
        <dbReference type="SAM" id="MobiDB-lite"/>
    </source>
</evidence>
<gene>
    <name evidence="9" type="ORF">EDE15_4232</name>
</gene>
<dbReference type="EMBL" id="RSDW01000001">
    <property type="protein sequence ID" value="RSL18641.1"/>
    <property type="molecule type" value="Genomic_DNA"/>
</dbReference>
<protein>
    <recommendedName>
        <fullName evidence="3">phospholipase D</fullName>
        <ecNumber evidence="3">3.1.4.4</ecNumber>
    </recommendedName>
</protein>
<evidence type="ECO:0000256" key="6">
    <source>
        <dbReference type="ARBA" id="ARBA00023098"/>
    </source>
</evidence>
<evidence type="ECO:0000256" key="2">
    <source>
        <dbReference type="ARBA" id="ARBA00008664"/>
    </source>
</evidence>
<dbReference type="InterPro" id="IPR025202">
    <property type="entry name" value="PLD-like_dom"/>
</dbReference>
<dbReference type="SUPFAM" id="SSF56024">
    <property type="entry name" value="Phospholipase D/nuclease"/>
    <property type="match status" value="1"/>
</dbReference>
<keyword evidence="10" id="KW-1185">Reference proteome</keyword>
<proteinExistence type="inferred from homology"/>
<evidence type="ECO:0000259" key="8">
    <source>
        <dbReference type="Pfam" id="PF13091"/>
    </source>
</evidence>
<comment type="similarity">
    <text evidence="2">Belongs to the phospholipase D family.</text>
</comment>
<feature type="region of interest" description="Disordered" evidence="7">
    <location>
        <begin position="74"/>
        <end position="97"/>
    </location>
</feature>
<dbReference type="InterPro" id="IPR051406">
    <property type="entry name" value="PLD_domain"/>
</dbReference>
<dbReference type="Proteomes" id="UP000269669">
    <property type="component" value="Unassembled WGS sequence"/>
</dbReference>
<sequence length="189" mass="20839">MQSSTEGSSEPGLEIHYAPNENLGALDNRLIRSAHRSVDICAFAFTDHELAEALIAVAARGVKVRLYLDQGQTHGELTREERGGRRSQAGGTEVDGAGQMDAGVMQRLSATPNIEIRIKHSRTLMHLKSYSIDGMALSSGSANFSPTGEKWQDNDLLLPRDRGSVERFKLNFEQLWARVNNETLTPNSF</sequence>
<dbReference type="AlphaFoldDB" id="A0A3R9QCV4"/>
<comment type="catalytic activity">
    <reaction evidence="1">
        <text>a 1,2-diacyl-sn-glycero-3-phosphocholine + H2O = a 1,2-diacyl-sn-glycero-3-phosphate + choline + H(+)</text>
        <dbReference type="Rhea" id="RHEA:14445"/>
        <dbReference type="ChEBI" id="CHEBI:15354"/>
        <dbReference type="ChEBI" id="CHEBI:15377"/>
        <dbReference type="ChEBI" id="CHEBI:15378"/>
        <dbReference type="ChEBI" id="CHEBI:57643"/>
        <dbReference type="ChEBI" id="CHEBI:58608"/>
        <dbReference type="EC" id="3.1.4.4"/>
    </reaction>
</comment>
<dbReference type="Pfam" id="PF13091">
    <property type="entry name" value="PLDc_2"/>
    <property type="match status" value="1"/>
</dbReference>
<evidence type="ECO:0000256" key="1">
    <source>
        <dbReference type="ARBA" id="ARBA00000798"/>
    </source>
</evidence>
<reference evidence="9 10" key="1">
    <citation type="submission" date="2018-12" db="EMBL/GenBank/DDBJ databases">
        <title>Sequencing of bacterial isolates from soil warming experiment in Harvard Forest, Massachusetts, USA.</title>
        <authorList>
            <person name="Deangelis K."/>
        </authorList>
    </citation>
    <scope>NUCLEOTIDE SEQUENCE [LARGE SCALE GENOMIC DNA]</scope>
    <source>
        <strain evidence="9 10">EB153</strain>
    </source>
</reference>
<evidence type="ECO:0000256" key="3">
    <source>
        <dbReference type="ARBA" id="ARBA00012027"/>
    </source>
</evidence>
<evidence type="ECO:0000313" key="10">
    <source>
        <dbReference type="Proteomes" id="UP000269669"/>
    </source>
</evidence>
<dbReference type="GO" id="GO:0016891">
    <property type="term" value="F:RNA endonuclease activity producing 5'-phosphomonoesters, hydrolytic mechanism"/>
    <property type="evidence" value="ECO:0007669"/>
    <property type="project" value="TreeGrafter"/>
</dbReference>
<dbReference type="GO" id="GO:0004630">
    <property type="term" value="F:phospholipase D activity"/>
    <property type="evidence" value="ECO:0007669"/>
    <property type="project" value="UniProtKB-EC"/>
</dbReference>
<dbReference type="PANTHER" id="PTHR43856:SF1">
    <property type="entry name" value="MITOCHONDRIAL CARDIOLIPIN HYDROLASE"/>
    <property type="match status" value="1"/>
</dbReference>
<evidence type="ECO:0000313" key="9">
    <source>
        <dbReference type="EMBL" id="RSL18641.1"/>
    </source>
</evidence>
<keyword evidence="4" id="KW-0378">Hydrolase</keyword>
<organism evidence="9 10">
    <name type="scientific">Edaphobacter aggregans</name>
    <dbReference type="NCBI Taxonomy" id="570835"/>
    <lineage>
        <taxon>Bacteria</taxon>
        <taxon>Pseudomonadati</taxon>
        <taxon>Acidobacteriota</taxon>
        <taxon>Terriglobia</taxon>
        <taxon>Terriglobales</taxon>
        <taxon>Acidobacteriaceae</taxon>
        <taxon>Edaphobacter</taxon>
    </lineage>
</organism>
<evidence type="ECO:0000256" key="4">
    <source>
        <dbReference type="ARBA" id="ARBA00022801"/>
    </source>
</evidence>
<dbReference type="PANTHER" id="PTHR43856">
    <property type="entry name" value="CARDIOLIPIN HYDROLASE"/>
    <property type="match status" value="1"/>
</dbReference>
<name>A0A3R9QCV4_9BACT</name>
<feature type="domain" description="Phospholipase D-like" evidence="8">
    <location>
        <begin position="29"/>
        <end position="176"/>
    </location>
</feature>
<comment type="caution">
    <text evidence="9">The sequence shown here is derived from an EMBL/GenBank/DDBJ whole genome shotgun (WGS) entry which is preliminary data.</text>
</comment>
<dbReference type="Gene3D" id="3.30.870.10">
    <property type="entry name" value="Endonuclease Chain A"/>
    <property type="match status" value="1"/>
</dbReference>
<keyword evidence="5" id="KW-0442">Lipid degradation</keyword>
<dbReference type="EC" id="3.1.4.4" evidence="3"/>